<sequence>MLIFVCVNAYLEGGGITVLPERQLCLDLLQEAVEAGAMLYRFIINVLSGAARGESAQASAERRAQVRSKRRPYRLRTESTV</sequence>
<dbReference type="KEGG" id="ifl:C1H71_13765"/>
<accession>A0A7G3GBR1</accession>
<evidence type="ECO:0000313" key="2">
    <source>
        <dbReference type="EMBL" id="QBC44492.1"/>
    </source>
</evidence>
<feature type="compositionally biased region" description="Basic residues" evidence="1">
    <location>
        <begin position="65"/>
        <end position="74"/>
    </location>
</feature>
<dbReference type="AlphaFoldDB" id="A0A7G3GBR1"/>
<organism evidence="2 3">
    <name type="scientific">Iodobacter fluviatilis</name>
    <dbReference type="NCBI Taxonomy" id="537"/>
    <lineage>
        <taxon>Bacteria</taxon>
        <taxon>Pseudomonadati</taxon>
        <taxon>Pseudomonadota</taxon>
        <taxon>Betaproteobacteria</taxon>
        <taxon>Neisseriales</taxon>
        <taxon>Chitinibacteraceae</taxon>
        <taxon>Iodobacter</taxon>
    </lineage>
</organism>
<reference evidence="2 3" key="1">
    <citation type="submission" date="2018-01" db="EMBL/GenBank/DDBJ databases">
        <title>Genome sequence of Iodobacter sp. strain PCH194 isolated from Indian Trans-Himalaya.</title>
        <authorList>
            <person name="Kumar V."/>
            <person name="Thakur V."/>
            <person name="Kumar S."/>
            <person name="Singh D."/>
        </authorList>
    </citation>
    <scope>NUCLEOTIDE SEQUENCE [LARGE SCALE GENOMIC DNA]</scope>
    <source>
        <strain evidence="2 3">PCH194</strain>
    </source>
</reference>
<evidence type="ECO:0000256" key="1">
    <source>
        <dbReference type="SAM" id="MobiDB-lite"/>
    </source>
</evidence>
<evidence type="ECO:0000313" key="3">
    <source>
        <dbReference type="Proteomes" id="UP000515917"/>
    </source>
</evidence>
<feature type="region of interest" description="Disordered" evidence="1">
    <location>
        <begin position="52"/>
        <end position="81"/>
    </location>
</feature>
<proteinExistence type="predicted"/>
<gene>
    <name evidence="2" type="ORF">C1H71_13765</name>
</gene>
<dbReference type="Proteomes" id="UP000515917">
    <property type="component" value="Chromosome"/>
</dbReference>
<dbReference type="EMBL" id="CP025781">
    <property type="protein sequence ID" value="QBC44492.1"/>
    <property type="molecule type" value="Genomic_DNA"/>
</dbReference>
<name>A0A7G3GBR1_9NEIS</name>
<keyword evidence="3" id="KW-1185">Reference proteome</keyword>
<protein>
    <submittedName>
        <fullName evidence="2">Uncharacterized protein</fullName>
    </submittedName>
</protein>